<accession>A0A0L0GBF5</accession>
<proteinExistence type="predicted"/>
<dbReference type="RefSeq" id="XP_014160237.1">
    <property type="nucleotide sequence ID" value="XM_014304762.1"/>
</dbReference>
<organism evidence="1 2">
    <name type="scientific">Sphaeroforma arctica JP610</name>
    <dbReference type="NCBI Taxonomy" id="667725"/>
    <lineage>
        <taxon>Eukaryota</taxon>
        <taxon>Ichthyosporea</taxon>
        <taxon>Ichthyophonida</taxon>
        <taxon>Sphaeroforma</taxon>
    </lineage>
</organism>
<reference evidence="1 2" key="1">
    <citation type="submission" date="2011-02" db="EMBL/GenBank/DDBJ databases">
        <title>The Genome Sequence of Sphaeroforma arctica JP610.</title>
        <authorList>
            <consortium name="The Broad Institute Genome Sequencing Platform"/>
            <person name="Russ C."/>
            <person name="Cuomo C."/>
            <person name="Young S.K."/>
            <person name="Zeng Q."/>
            <person name="Gargeya S."/>
            <person name="Alvarado L."/>
            <person name="Berlin A."/>
            <person name="Chapman S.B."/>
            <person name="Chen Z."/>
            <person name="Freedman E."/>
            <person name="Gellesch M."/>
            <person name="Goldberg J."/>
            <person name="Griggs A."/>
            <person name="Gujja S."/>
            <person name="Heilman E."/>
            <person name="Heiman D."/>
            <person name="Howarth C."/>
            <person name="Mehta T."/>
            <person name="Neiman D."/>
            <person name="Pearson M."/>
            <person name="Roberts A."/>
            <person name="Saif S."/>
            <person name="Shea T."/>
            <person name="Shenoy N."/>
            <person name="Sisk P."/>
            <person name="Stolte C."/>
            <person name="Sykes S."/>
            <person name="White J."/>
            <person name="Yandava C."/>
            <person name="Burger G."/>
            <person name="Gray M.W."/>
            <person name="Holland P.W.H."/>
            <person name="King N."/>
            <person name="Lang F.B.F."/>
            <person name="Roger A.J."/>
            <person name="Ruiz-Trillo I."/>
            <person name="Haas B."/>
            <person name="Nusbaum C."/>
            <person name="Birren B."/>
        </authorList>
    </citation>
    <scope>NUCLEOTIDE SEQUENCE [LARGE SCALE GENOMIC DNA]</scope>
    <source>
        <strain evidence="1 2">JP610</strain>
    </source>
</reference>
<dbReference type="EMBL" id="KQ241657">
    <property type="protein sequence ID" value="KNC86335.1"/>
    <property type="molecule type" value="Genomic_DNA"/>
</dbReference>
<evidence type="ECO:0000313" key="1">
    <source>
        <dbReference type="EMBL" id="KNC86335.1"/>
    </source>
</evidence>
<dbReference type="GeneID" id="25902032"/>
<name>A0A0L0GBF5_9EUKA</name>
<evidence type="ECO:0000313" key="2">
    <source>
        <dbReference type="Proteomes" id="UP000054560"/>
    </source>
</evidence>
<gene>
    <name evidence="1" type="ORF">SARC_01528</name>
</gene>
<keyword evidence="2" id="KW-1185">Reference proteome</keyword>
<sequence length="82" mass="9094">MSFRIGVLGENDSVWLHPKQVIDSATPDNASNVQAAMNLTEHVTMGCRAHRMALVMKKVYGGALITATDKNRHLREVDFILT</sequence>
<protein>
    <submittedName>
        <fullName evidence="1">Uncharacterized protein</fullName>
    </submittedName>
</protein>
<dbReference type="AlphaFoldDB" id="A0A0L0GBF5"/>
<dbReference type="Proteomes" id="UP000054560">
    <property type="component" value="Unassembled WGS sequence"/>
</dbReference>